<name>A0A2Z5E052_9ADEN</name>
<organism evidence="2 3">
    <name type="scientific">Psittacine adenovirus 1</name>
    <dbReference type="NCBI Taxonomy" id="318592"/>
    <lineage>
        <taxon>Viruses</taxon>
        <taxon>Varidnaviria</taxon>
        <taxon>Bamfordvirae</taxon>
        <taxon>Preplasmiviricota</taxon>
        <taxon>Polisuviricotina</taxon>
        <taxon>Pharingeaviricetes</taxon>
        <taxon>Rowavirales</taxon>
        <taxon>Adenoviridae</taxon>
        <taxon>Aviadenovirus</taxon>
        <taxon>Aviadenovirus senegalense</taxon>
        <taxon>Psittacine aviadenovirus C</taxon>
    </lineage>
</organism>
<evidence type="ECO:0000313" key="3">
    <source>
        <dbReference type="Proteomes" id="UP000319520"/>
    </source>
</evidence>
<sequence length="344" mass="37970">MECCAAQITATVKPVQNLSILFLLQNSSPASQQEEVLCQSPPRKRHADDITSPLSLDDIFLHTPSPASPSPSTSMEAVIEQLFRDGVAHEEQWTFPSKELVHDDVRKKILEVLQEKFAPSIPLIHQLPAEDGDALRSAFRDVTDNWFYQLFESEGYDGNTVSSTVYNWLNGDINTLVLCGGKLSNAKLLYNAIVACFPMAVTDMNINSLPSLASIAPHASLYCVPFVEEKPNSLLLHYLEGNALTCCIESKVTHVKRVPCLIHCSDVNLASCFIARNTAVFFMVGDHSKSPMCYTPRQELRDFIHSSSPPPPRCAMTLHCKKEHPLCNPCIRASVANVVASACN</sequence>
<dbReference type="InterPro" id="IPR001257">
    <property type="entry name" value="Parvovirus_NS1_helicase"/>
</dbReference>
<dbReference type="EMBL" id="MH580295">
    <property type="protein sequence ID" value="AXB73035.1"/>
    <property type="molecule type" value="Genomic_DNA"/>
</dbReference>
<dbReference type="Gene3D" id="3.40.50.300">
    <property type="entry name" value="P-loop containing nucleotide triphosphate hydrolases"/>
    <property type="match status" value="1"/>
</dbReference>
<dbReference type="GO" id="GO:0019079">
    <property type="term" value="P:viral genome replication"/>
    <property type="evidence" value="ECO:0007669"/>
    <property type="project" value="InterPro"/>
</dbReference>
<dbReference type="InterPro" id="IPR027417">
    <property type="entry name" value="P-loop_NTPase"/>
</dbReference>
<dbReference type="Proteomes" id="UP000319520">
    <property type="component" value="Segment"/>
</dbReference>
<accession>A0A2Z5E052</accession>
<feature type="domain" description="Parvovirus non-structural protein 1 helicase" evidence="1">
    <location>
        <begin position="72"/>
        <end position="199"/>
    </location>
</feature>
<dbReference type="Pfam" id="PF01057">
    <property type="entry name" value="Parvo_NS1"/>
    <property type="match status" value="1"/>
</dbReference>
<reference evidence="2 3" key="1">
    <citation type="submission" date="2018-07" db="EMBL/GenBank/DDBJ databases">
        <title>Complete genome sequence of a Psittacine Adenovirus-1 identified from a Poicephalus senegalus in Italy.</title>
        <authorList>
            <person name="Milani A."/>
            <person name="Zamperin G."/>
            <person name="Fusaro A."/>
            <person name="Monne I."/>
        </authorList>
    </citation>
    <scope>NUCLEOTIDE SEQUENCE [LARGE SCALE GENOMIC DNA]</scope>
    <source>
        <strain evidence="2">18VIR149_ITA_2018</strain>
    </source>
</reference>
<evidence type="ECO:0000313" key="2">
    <source>
        <dbReference type="EMBL" id="AXB73035.1"/>
    </source>
</evidence>
<evidence type="ECO:0000259" key="1">
    <source>
        <dbReference type="Pfam" id="PF01057"/>
    </source>
</evidence>
<protein>
    <recommendedName>
        <fullName evidence="1">Parvovirus non-structural protein 1 helicase domain-containing protein</fullName>
    </recommendedName>
</protein>
<keyword evidence="3" id="KW-1185">Reference proteome</keyword>
<dbReference type="GeneID" id="80528078"/>
<dbReference type="RefSeq" id="YP_010790669.1">
    <property type="nucleotide sequence ID" value="NC_075452.1"/>
</dbReference>
<dbReference type="KEGG" id="vg:80528078"/>
<proteinExistence type="predicted"/>